<feature type="compositionally biased region" description="Low complexity" evidence="1">
    <location>
        <begin position="78"/>
        <end position="87"/>
    </location>
</feature>
<reference evidence="2 3" key="1">
    <citation type="journal article" date="2020" name="ISME J.">
        <title>Uncovering the hidden diversity of litter-decomposition mechanisms in mushroom-forming fungi.</title>
        <authorList>
            <person name="Floudas D."/>
            <person name="Bentzer J."/>
            <person name="Ahren D."/>
            <person name="Johansson T."/>
            <person name="Persson P."/>
            <person name="Tunlid A."/>
        </authorList>
    </citation>
    <scope>NUCLEOTIDE SEQUENCE [LARGE SCALE GENOMIC DNA]</scope>
    <source>
        <strain evidence="2 3">CBS 101986</strain>
    </source>
</reference>
<proteinExistence type="predicted"/>
<dbReference type="EMBL" id="JAACJJ010000042">
    <property type="protein sequence ID" value="KAF5316347.1"/>
    <property type="molecule type" value="Genomic_DNA"/>
</dbReference>
<protein>
    <submittedName>
        <fullName evidence="2">Uncharacterized protein</fullName>
    </submittedName>
</protein>
<organism evidence="2 3">
    <name type="scientific">Psilocybe cf. subviscida</name>
    <dbReference type="NCBI Taxonomy" id="2480587"/>
    <lineage>
        <taxon>Eukaryota</taxon>
        <taxon>Fungi</taxon>
        <taxon>Dikarya</taxon>
        <taxon>Basidiomycota</taxon>
        <taxon>Agaricomycotina</taxon>
        <taxon>Agaricomycetes</taxon>
        <taxon>Agaricomycetidae</taxon>
        <taxon>Agaricales</taxon>
        <taxon>Agaricineae</taxon>
        <taxon>Strophariaceae</taxon>
        <taxon>Psilocybe</taxon>
    </lineage>
</organism>
<feature type="region of interest" description="Disordered" evidence="1">
    <location>
        <begin position="44"/>
        <end position="145"/>
    </location>
</feature>
<keyword evidence="3" id="KW-1185">Reference proteome</keyword>
<dbReference type="Proteomes" id="UP000567179">
    <property type="component" value="Unassembled WGS sequence"/>
</dbReference>
<comment type="caution">
    <text evidence="2">The sequence shown here is derived from an EMBL/GenBank/DDBJ whole genome shotgun (WGS) entry which is preliminary data.</text>
</comment>
<dbReference type="OrthoDB" id="3245714at2759"/>
<sequence length="294" mass="31712">MSSNTKSSPVKAVAPFKPTAQKLVNSKGFQRVVYGKKKAGLKEHLQTTEELTSAAHSTSDEENIKPAQEEVEPPSSPLPLSGSILGSKVQERDTRAYEHERQRNKRAAERAANRARKATYAGPFGVQSSAREGREANRKTRGRVEVEVDEDVQTVGKGISVLAGTLIEGLSGANSSAGITAIARANANAIRSVDAKRQASSSVQKGDDIREVTLSDLVVQSQRKARKTKVDDYELVPAVRTVIVLDDMPSEDMDLDEPWEHVALSSEDNNGKEVANGRLGEHSYAAIAAAARLD</sequence>
<feature type="compositionally biased region" description="Basic and acidic residues" evidence="1">
    <location>
        <begin position="131"/>
        <end position="145"/>
    </location>
</feature>
<accession>A0A8H5EXZ0</accession>
<gene>
    <name evidence="2" type="ORF">D9619_006539</name>
</gene>
<feature type="compositionally biased region" description="Polar residues" evidence="1">
    <location>
        <begin position="48"/>
        <end position="57"/>
    </location>
</feature>
<dbReference type="AlphaFoldDB" id="A0A8H5EXZ0"/>
<feature type="compositionally biased region" description="Basic and acidic residues" evidence="1">
    <location>
        <begin position="89"/>
        <end position="112"/>
    </location>
</feature>
<evidence type="ECO:0000313" key="3">
    <source>
        <dbReference type="Proteomes" id="UP000567179"/>
    </source>
</evidence>
<name>A0A8H5EXZ0_9AGAR</name>
<evidence type="ECO:0000313" key="2">
    <source>
        <dbReference type="EMBL" id="KAF5316347.1"/>
    </source>
</evidence>
<evidence type="ECO:0000256" key="1">
    <source>
        <dbReference type="SAM" id="MobiDB-lite"/>
    </source>
</evidence>
<feature type="compositionally biased region" description="Basic and acidic residues" evidence="1">
    <location>
        <begin position="58"/>
        <end position="68"/>
    </location>
</feature>